<keyword evidence="1" id="KW-0812">Transmembrane</keyword>
<keyword evidence="1" id="KW-1133">Transmembrane helix</keyword>
<gene>
    <name evidence="2" type="ORF">ACFPM4_18015</name>
</gene>
<sequence>MNETRKKIILNEIEFWKQNNMLPEQYCDYLLALYSGGDIKTESQKRHKNDYSELYVSLLFLLMIISSIVITYITDFSFGMQTLFLSICCFLLVLAYYFFRKKGKKRLVIYITAAFLLLIYSVQINDTFFNANEKSLQIILFFHGFVWLFTGVWRKLHFFTVSGIIAICVILFTILT</sequence>
<evidence type="ECO:0008006" key="4">
    <source>
        <dbReference type="Google" id="ProtNLM"/>
    </source>
</evidence>
<evidence type="ECO:0000313" key="2">
    <source>
        <dbReference type="EMBL" id="MFC5466623.1"/>
    </source>
</evidence>
<feature type="transmembrane region" description="Helical" evidence="1">
    <location>
        <begin position="106"/>
        <end position="124"/>
    </location>
</feature>
<dbReference type="RefSeq" id="WP_144920453.1">
    <property type="nucleotide sequence ID" value="NZ_JBHSMC010000029.1"/>
</dbReference>
<feature type="transmembrane region" description="Helical" evidence="1">
    <location>
        <begin position="54"/>
        <end position="73"/>
    </location>
</feature>
<feature type="transmembrane region" description="Helical" evidence="1">
    <location>
        <begin position="158"/>
        <end position="175"/>
    </location>
</feature>
<keyword evidence="1" id="KW-0472">Membrane</keyword>
<keyword evidence="3" id="KW-1185">Reference proteome</keyword>
<reference evidence="3" key="1">
    <citation type="journal article" date="2019" name="Int. J. Syst. Evol. Microbiol.">
        <title>The Global Catalogue of Microorganisms (GCM) 10K type strain sequencing project: providing services to taxonomists for standard genome sequencing and annotation.</title>
        <authorList>
            <consortium name="The Broad Institute Genomics Platform"/>
            <consortium name="The Broad Institute Genome Sequencing Center for Infectious Disease"/>
            <person name="Wu L."/>
            <person name="Ma J."/>
        </authorList>
    </citation>
    <scope>NUCLEOTIDE SEQUENCE [LARGE SCALE GENOMIC DNA]</scope>
    <source>
        <strain evidence="3">CGMCC 1.12237</strain>
    </source>
</reference>
<proteinExistence type="predicted"/>
<organism evidence="2 3">
    <name type="scientific">Lederbergia graminis</name>
    <dbReference type="NCBI Taxonomy" id="735518"/>
    <lineage>
        <taxon>Bacteria</taxon>
        <taxon>Bacillati</taxon>
        <taxon>Bacillota</taxon>
        <taxon>Bacilli</taxon>
        <taxon>Bacillales</taxon>
        <taxon>Bacillaceae</taxon>
        <taxon>Lederbergia</taxon>
    </lineage>
</organism>
<dbReference type="EMBL" id="JBHSMC010000029">
    <property type="protein sequence ID" value="MFC5466623.1"/>
    <property type="molecule type" value="Genomic_DNA"/>
</dbReference>
<evidence type="ECO:0000256" key="1">
    <source>
        <dbReference type="SAM" id="Phobius"/>
    </source>
</evidence>
<feature type="transmembrane region" description="Helical" evidence="1">
    <location>
        <begin position="79"/>
        <end position="99"/>
    </location>
</feature>
<protein>
    <recommendedName>
        <fullName evidence="4">DUF2157 domain-containing protein</fullName>
    </recommendedName>
</protein>
<feature type="transmembrane region" description="Helical" evidence="1">
    <location>
        <begin position="136"/>
        <end position="153"/>
    </location>
</feature>
<evidence type="ECO:0000313" key="3">
    <source>
        <dbReference type="Proteomes" id="UP001596147"/>
    </source>
</evidence>
<name>A0ABW0LLR8_9BACI</name>
<dbReference type="Proteomes" id="UP001596147">
    <property type="component" value="Unassembled WGS sequence"/>
</dbReference>
<comment type="caution">
    <text evidence="2">The sequence shown here is derived from an EMBL/GenBank/DDBJ whole genome shotgun (WGS) entry which is preliminary data.</text>
</comment>
<accession>A0ABW0LLR8</accession>